<keyword evidence="4" id="KW-1185">Reference proteome</keyword>
<feature type="region of interest" description="Disordered" evidence="1">
    <location>
        <begin position="476"/>
        <end position="515"/>
    </location>
</feature>
<feature type="compositionally biased region" description="Polar residues" evidence="1">
    <location>
        <begin position="1145"/>
        <end position="1155"/>
    </location>
</feature>
<feature type="region of interest" description="Disordered" evidence="1">
    <location>
        <begin position="1"/>
        <end position="44"/>
    </location>
</feature>
<evidence type="ECO:0000313" key="4">
    <source>
        <dbReference type="Proteomes" id="UP000247409"/>
    </source>
</evidence>
<feature type="region of interest" description="Disordered" evidence="1">
    <location>
        <begin position="1216"/>
        <end position="1245"/>
    </location>
</feature>
<dbReference type="InterPro" id="IPR051640">
    <property type="entry name" value="GRB10-interact_GYF"/>
</dbReference>
<feature type="compositionally biased region" description="Low complexity" evidence="1">
    <location>
        <begin position="139"/>
        <end position="150"/>
    </location>
</feature>
<dbReference type="Pfam" id="PF02213">
    <property type="entry name" value="GYF"/>
    <property type="match status" value="1"/>
</dbReference>
<feature type="compositionally biased region" description="Basic and acidic residues" evidence="1">
    <location>
        <begin position="334"/>
        <end position="352"/>
    </location>
</feature>
<feature type="compositionally biased region" description="Polar residues" evidence="1">
    <location>
        <begin position="1306"/>
        <end position="1329"/>
    </location>
</feature>
<feature type="region of interest" description="Disordered" evidence="1">
    <location>
        <begin position="1277"/>
        <end position="1348"/>
    </location>
</feature>
<feature type="compositionally biased region" description="Polar residues" evidence="1">
    <location>
        <begin position="1231"/>
        <end position="1243"/>
    </location>
</feature>
<accession>A0A2V3IUR3</accession>
<evidence type="ECO:0000259" key="2">
    <source>
        <dbReference type="PROSITE" id="PS50829"/>
    </source>
</evidence>
<dbReference type="InterPro" id="IPR035445">
    <property type="entry name" value="GYF-like_dom_sf"/>
</dbReference>
<feature type="compositionally biased region" description="Basic and acidic residues" evidence="1">
    <location>
        <begin position="1160"/>
        <end position="1173"/>
    </location>
</feature>
<dbReference type="GO" id="GO:0005829">
    <property type="term" value="C:cytosol"/>
    <property type="evidence" value="ECO:0007669"/>
    <property type="project" value="TreeGrafter"/>
</dbReference>
<dbReference type="STRING" id="448386.A0A2V3IUR3"/>
<feature type="region of interest" description="Disordered" evidence="1">
    <location>
        <begin position="1426"/>
        <end position="1449"/>
    </location>
</feature>
<feature type="region of interest" description="Disordered" evidence="1">
    <location>
        <begin position="419"/>
        <end position="464"/>
    </location>
</feature>
<proteinExistence type="predicted"/>
<dbReference type="PANTHER" id="PTHR14445:SF36">
    <property type="entry name" value="FI03272P-RELATED"/>
    <property type="match status" value="1"/>
</dbReference>
<dbReference type="Gene3D" id="3.30.1490.40">
    <property type="match status" value="1"/>
</dbReference>
<reference evidence="3 4" key="1">
    <citation type="journal article" date="2018" name="Mol. Biol. Evol.">
        <title>Analysis of the draft genome of the red seaweed Gracilariopsis chorda provides insights into genome size evolution in Rhodophyta.</title>
        <authorList>
            <person name="Lee J."/>
            <person name="Yang E.C."/>
            <person name="Graf L."/>
            <person name="Yang J.H."/>
            <person name="Qiu H."/>
            <person name="Zel Zion U."/>
            <person name="Chan C.X."/>
            <person name="Stephens T.G."/>
            <person name="Weber A.P.M."/>
            <person name="Boo G.H."/>
            <person name="Boo S.M."/>
            <person name="Kim K.M."/>
            <person name="Shin Y."/>
            <person name="Jung M."/>
            <person name="Lee S.J."/>
            <person name="Yim H.S."/>
            <person name="Lee J.H."/>
            <person name="Bhattacharya D."/>
            <person name="Yoon H.S."/>
        </authorList>
    </citation>
    <scope>NUCLEOTIDE SEQUENCE [LARGE SCALE GENOMIC DNA]</scope>
    <source>
        <strain evidence="3 4">SKKU-2015</strain>
        <tissue evidence="3">Whole body</tissue>
    </source>
</reference>
<dbReference type="SMART" id="SM00444">
    <property type="entry name" value="GYF"/>
    <property type="match status" value="1"/>
</dbReference>
<feature type="compositionally biased region" description="Basic residues" evidence="1">
    <location>
        <begin position="1438"/>
        <end position="1447"/>
    </location>
</feature>
<dbReference type="SUPFAM" id="SSF55277">
    <property type="entry name" value="GYF domain"/>
    <property type="match status" value="1"/>
</dbReference>
<feature type="compositionally biased region" description="Basic and acidic residues" evidence="1">
    <location>
        <begin position="448"/>
        <end position="462"/>
    </location>
</feature>
<feature type="domain" description="GYF" evidence="2">
    <location>
        <begin position="359"/>
        <end position="407"/>
    </location>
</feature>
<dbReference type="OrthoDB" id="4885at2759"/>
<comment type="caution">
    <text evidence="3">The sequence shown here is derived from an EMBL/GenBank/DDBJ whole genome shotgun (WGS) entry which is preliminary data.</text>
</comment>
<feature type="compositionally biased region" description="Low complexity" evidence="1">
    <location>
        <begin position="27"/>
        <end position="44"/>
    </location>
</feature>
<feature type="compositionally biased region" description="Polar residues" evidence="1">
    <location>
        <begin position="1277"/>
        <end position="1290"/>
    </location>
</feature>
<name>A0A2V3IUR3_9FLOR</name>
<feature type="region of interest" description="Disordered" evidence="1">
    <location>
        <begin position="539"/>
        <end position="562"/>
    </location>
</feature>
<feature type="compositionally biased region" description="Polar residues" evidence="1">
    <location>
        <begin position="614"/>
        <end position="623"/>
    </location>
</feature>
<feature type="region of interest" description="Disordered" evidence="1">
    <location>
        <begin position="133"/>
        <end position="352"/>
    </location>
</feature>
<feature type="region of interest" description="Disordered" evidence="1">
    <location>
        <begin position="1120"/>
        <end position="1187"/>
    </location>
</feature>
<feature type="compositionally biased region" description="Polar residues" evidence="1">
    <location>
        <begin position="481"/>
        <end position="491"/>
    </location>
</feature>
<feature type="compositionally biased region" description="Low complexity" evidence="1">
    <location>
        <begin position="280"/>
        <end position="297"/>
    </location>
</feature>
<gene>
    <name evidence="3" type="ORF">BWQ96_04311</name>
</gene>
<organism evidence="3 4">
    <name type="scientific">Gracilariopsis chorda</name>
    <dbReference type="NCBI Taxonomy" id="448386"/>
    <lineage>
        <taxon>Eukaryota</taxon>
        <taxon>Rhodophyta</taxon>
        <taxon>Florideophyceae</taxon>
        <taxon>Rhodymeniophycidae</taxon>
        <taxon>Gracilariales</taxon>
        <taxon>Gracilariaceae</taxon>
        <taxon>Gracilariopsis</taxon>
    </lineage>
</organism>
<dbReference type="PROSITE" id="PS50829">
    <property type="entry name" value="GYF"/>
    <property type="match status" value="1"/>
</dbReference>
<dbReference type="PANTHER" id="PTHR14445">
    <property type="entry name" value="GRB10 INTERACTING GYF PROTEIN"/>
    <property type="match status" value="1"/>
</dbReference>
<dbReference type="EMBL" id="NBIV01000050">
    <property type="protein sequence ID" value="PXF45876.1"/>
    <property type="molecule type" value="Genomic_DNA"/>
</dbReference>
<evidence type="ECO:0000313" key="3">
    <source>
        <dbReference type="EMBL" id="PXF45876.1"/>
    </source>
</evidence>
<dbReference type="Proteomes" id="UP000247409">
    <property type="component" value="Unassembled WGS sequence"/>
</dbReference>
<protein>
    <submittedName>
        <fullName evidence="3">GRB10-interacting GYF protein 2</fullName>
    </submittedName>
</protein>
<feature type="compositionally biased region" description="Polar residues" evidence="1">
    <location>
        <begin position="207"/>
        <end position="266"/>
    </location>
</feature>
<evidence type="ECO:0000256" key="1">
    <source>
        <dbReference type="SAM" id="MobiDB-lite"/>
    </source>
</evidence>
<feature type="region of interest" description="Disordered" evidence="1">
    <location>
        <begin position="600"/>
        <end position="624"/>
    </location>
</feature>
<dbReference type="InterPro" id="IPR003169">
    <property type="entry name" value="GYF"/>
</dbReference>
<sequence>MASKPTDSQELKLGPGWTSLSKGTIHSTTPATSTASVASAAVPSSTPRIAYTKAQLLELYEPGSTATIPPEMTKYPGLTSSEPLVPVNIAPDDHIAHVSALVESTEPTSSRSRFQSNPPRAGVEAILGRDQTPTLVSHSSSSLPPTDAPSASPPPKKPGHVTASSRDFWSGSAVLAPAERPSTSGGTALERRPLPLKPRSAAPDRASSPNANPPDKSSSQQPYWSRSGRTAADSNSNWRGGNTSVASGGTRYPGSSNDDIPATSSGGAADRVAQARKSSDFSGTSTSTRSGFSRDGGLFSRNNKDALKPTNTRDLSALTKGSSRDPSSSSSSLHQDRESRAFNPDNSHRSQYDIMTDQRKLWFYKDPQNVSQGPFTAAQIMEWHKAGYYNEELPVSKHREHGFKALAIAFGLRKEEAPIPAPPPGFVKDASPPKEEPTGSSTTSSSRAAREDRGRRGGRTVEELAEEVEMMRLQNHRKIQESNASSTSDVNQPRKEKSFFDSQATTDKELNGHGILNEPLEEPAKKLIEKAKEDVNSSTVSFVERNEPSVEDPVGIPKTSISMALPPKTTALSKTVERMGPESPPPKQSRLAAFMGQGLNDDDEKQNRLPVVSSPFNDTSTGRTLPEISSAIMNEAVQTSTNMRPPVQPLATESIETTRLSDSGLSSPWKNIMIGMQKQQNEPARAPAGGQTTTEQDLMAIDPAIAHASFARPNPPVSSSVSSSHVVSNSQELPAWLRFSAAPETVPMGHRHEPLHDVNHALSAHLPVHAPAVQHNGPQELGVLQDASMRVQAQPDYQAIERARHAQAQVQAQQMRKLQLQQQIQAQVAAAQRSSAVARAQVQAQAQASAQLHAPGQDRVWVLQHQLSQYQHRYELECRAHVESTRTVQAARAAAASVGVADPDHQRYLTVAAQAEAVSKQHALAMENIKAAAGRTHSQLLLLAQEQQQQRGFQAQAPQVHSEAFITGTLSSTHAGLPSSNQPTISAQMQPSASSSVFEVKRTEVVHPMDDHSSVISGDQSDPNHIIQRALPEAYDSIVQNDAQGWERVNRKAKPNGTGSALIRNPQSSIQDVSLTADVSRADQLERNGPAVLLSTQTPPNQVKPEVVHTPQAIAVEPMNHHQAQSDAAKHERTSEPVSAVAPWSKTSAQGSANGLSLREIQKQEELRSKANEKTVNPSQEKEQVRAAPARWNTLQPWGRAGDPSKQRTMSLREQMRYEEEQRKKSASLVRESTPSSNGSALGTRTGWASLVANAKPPANRQTTTVVGRKMEDETSFWDSVNSGNHSASAPTRRVPKANLKPQPQALAQQVHSNAGTARQISSQSNVTSVRRPPSPAKTAKPERRDGNNEVVIGGRISHEFAKWCTDNLQALTGNPNQDTTLVEYLVTIKSPSEIRDTVVQNLGATDKARSFADEFIRRLEFEKPSMVSDAGNGGSAGRKKGRRQRAARVDPSLVLGFTSTSSSSRIMQGTIETPEMK</sequence>